<dbReference type="GO" id="GO:0016594">
    <property type="term" value="F:glycine binding"/>
    <property type="evidence" value="ECO:0007669"/>
    <property type="project" value="TreeGrafter"/>
</dbReference>
<reference evidence="1 2" key="1">
    <citation type="submission" date="2018-11" db="EMBL/GenBank/DDBJ databases">
        <authorList>
            <consortium name="Pathogen Informatics"/>
        </authorList>
    </citation>
    <scope>NUCLEOTIDE SEQUENCE [LARGE SCALE GENOMIC DNA]</scope>
</reference>
<dbReference type="GO" id="GO:0030170">
    <property type="term" value="F:pyridoxal phosphate binding"/>
    <property type="evidence" value="ECO:0007669"/>
    <property type="project" value="TreeGrafter"/>
</dbReference>
<keyword evidence="2" id="KW-1185">Reference proteome</keyword>
<sequence length="78" mass="8799">MFKDLEKWLCEVTGYDKISLQPNSGAAGEYTGLLTIRKYLDSLDQHQRNVTHMANMKVVVVSSDKHGNINYKDLAAKV</sequence>
<dbReference type="AlphaFoldDB" id="A0A3P7QRB3"/>
<dbReference type="GO" id="GO:0004375">
    <property type="term" value="F:glycine dehydrogenase (decarboxylating) activity"/>
    <property type="evidence" value="ECO:0007669"/>
    <property type="project" value="InterPro"/>
</dbReference>
<name>A0A3P7QRB3_CYLGO</name>
<dbReference type="InterPro" id="IPR020581">
    <property type="entry name" value="GDC_P"/>
</dbReference>
<dbReference type="EMBL" id="UYRV01123161">
    <property type="protein sequence ID" value="VDN33646.1"/>
    <property type="molecule type" value="Genomic_DNA"/>
</dbReference>
<dbReference type="SUPFAM" id="SSF53383">
    <property type="entry name" value="PLP-dependent transferases"/>
    <property type="match status" value="1"/>
</dbReference>
<evidence type="ECO:0000313" key="1">
    <source>
        <dbReference type="EMBL" id="VDN33646.1"/>
    </source>
</evidence>
<dbReference type="PANTHER" id="PTHR11773:SF1">
    <property type="entry name" value="GLYCINE DEHYDROGENASE (DECARBOXYLATING), MITOCHONDRIAL"/>
    <property type="match status" value="1"/>
</dbReference>
<gene>
    <name evidence="1" type="ORF">CGOC_LOCUS12439</name>
</gene>
<dbReference type="GO" id="GO:0005960">
    <property type="term" value="C:glycine cleavage complex"/>
    <property type="evidence" value="ECO:0007669"/>
    <property type="project" value="TreeGrafter"/>
</dbReference>
<dbReference type="PANTHER" id="PTHR11773">
    <property type="entry name" value="GLYCINE DEHYDROGENASE, DECARBOXYLATING"/>
    <property type="match status" value="1"/>
</dbReference>
<dbReference type="Gene3D" id="3.40.640.10">
    <property type="entry name" value="Type I PLP-dependent aspartate aminotransferase-like (Major domain)"/>
    <property type="match status" value="1"/>
</dbReference>
<dbReference type="Proteomes" id="UP000271889">
    <property type="component" value="Unassembled WGS sequence"/>
</dbReference>
<proteinExistence type="predicted"/>
<dbReference type="GO" id="GO:0005739">
    <property type="term" value="C:mitochondrion"/>
    <property type="evidence" value="ECO:0007669"/>
    <property type="project" value="TreeGrafter"/>
</dbReference>
<dbReference type="InterPro" id="IPR015421">
    <property type="entry name" value="PyrdxlP-dep_Trfase_major"/>
</dbReference>
<dbReference type="OrthoDB" id="6537869at2759"/>
<protein>
    <submittedName>
        <fullName evidence="1">Uncharacterized protein</fullName>
    </submittedName>
</protein>
<dbReference type="GO" id="GO:0019464">
    <property type="term" value="P:glycine decarboxylation via glycine cleavage system"/>
    <property type="evidence" value="ECO:0007669"/>
    <property type="project" value="TreeGrafter"/>
</dbReference>
<accession>A0A3P7QRB3</accession>
<evidence type="ECO:0000313" key="2">
    <source>
        <dbReference type="Proteomes" id="UP000271889"/>
    </source>
</evidence>
<organism evidence="1 2">
    <name type="scientific">Cylicostephanus goldi</name>
    <name type="common">Nematode worm</name>
    <dbReference type="NCBI Taxonomy" id="71465"/>
    <lineage>
        <taxon>Eukaryota</taxon>
        <taxon>Metazoa</taxon>
        <taxon>Ecdysozoa</taxon>
        <taxon>Nematoda</taxon>
        <taxon>Chromadorea</taxon>
        <taxon>Rhabditida</taxon>
        <taxon>Rhabditina</taxon>
        <taxon>Rhabditomorpha</taxon>
        <taxon>Strongyloidea</taxon>
        <taxon>Strongylidae</taxon>
        <taxon>Cylicostephanus</taxon>
    </lineage>
</organism>
<dbReference type="InterPro" id="IPR015424">
    <property type="entry name" value="PyrdxlP-dep_Trfase"/>
</dbReference>